<dbReference type="OrthoDB" id="10662961at2759"/>
<gene>
    <name evidence="1" type="ORF">K505DRAFT_361321</name>
</gene>
<evidence type="ECO:0000313" key="2">
    <source>
        <dbReference type="Proteomes" id="UP000799757"/>
    </source>
</evidence>
<dbReference type="AlphaFoldDB" id="A0A6A6XCE2"/>
<keyword evidence="2" id="KW-1185">Reference proteome</keyword>
<sequence>MPHTFNYTAPPFIYSPSLLTFQPYPLFTPPQPLTTLILSQSLASNMSKMILLSRHISAIQIKRAKEMRPQSMEDLVELAALSETLETTRGEIEGELDGVWTRAGLLPPRSPGKDGIAPYKLVVENERMSKRKTSGEADGAAHSLSNKKLKNHVEEERDVTWAVGEPLQPLGIPTSAVPLTDREERRLSTWNWRDAVRGVDVDRGGVGEGCVSPMIGVFAGWDSSVGVQFGVLDA</sequence>
<evidence type="ECO:0000313" key="1">
    <source>
        <dbReference type="EMBL" id="KAF2794159.1"/>
    </source>
</evidence>
<reference evidence="1" key="1">
    <citation type="journal article" date="2020" name="Stud. Mycol.">
        <title>101 Dothideomycetes genomes: a test case for predicting lifestyles and emergence of pathogens.</title>
        <authorList>
            <person name="Haridas S."/>
            <person name="Albert R."/>
            <person name="Binder M."/>
            <person name="Bloem J."/>
            <person name="Labutti K."/>
            <person name="Salamov A."/>
            <person name="Andreopoulos B."/>
            <person name="Baker S."/>
            <person name="Barry K."/>
            <person name="Bills G."/>
            <person name="Bluhm B."/>
            <person name="Cannon C."/>
            <person name="Castanera R."/>
            <person name="Culley D."/>
            <person name="Daum C."/>
            <person name="Ezra D."/>
            <person name="Gonzalez J."/>
            <person name="Henrissat B."/>
            <person name="Kuo A."/>
            <person name="Liang C."/>
            <person name="Lipzen A."/>
            <person name="Lutzoni F."/>
            <person name="Magnuson J."/>
            <person name="Mondo S."/>
            <person name="Nolan M."/>
            <person name="Ohm R."/>
            <person name="Pangilinan J."/>
            <person name="Park H.-J."/>
            <person name="Ramirez L."/>
            <person name="Alfaro M."/>
            <person name="Sun H."/>
            <person name="Tritt A."/>
            <person name="Yoshinaga Y."/>
            <person name="Zwiers L.-H."/>
            <person name="Turgeon B."/>
            <person name="Goodwin S."/>
            <person name="Spatafora J."/>
            <person name="Crous P."/>
            <person name="Grigoriev I."/>
        </authorList>
    </citation>
    <scope>NUCLEOTIDE SEQUENCE</scope>
    <source>
        <strain evidence="1">CBS 109.77</strain>
    </source>
</reference>
<accession>A0A6A6XCE2</accession>
<organism evidence="1 2">
    <name type="scientific">Melanomma pulvis-pyrius CBS 109.77</name>
    <dbReference type="NCBI Taxonomy" id="1314802"/>
    <lineage>
        <taxon>Eukaryota</taxon>
        <taxon>Fungi</taxon>
        <taxon>Dikarya</taxon>
        <taxon>Ascomycota</taxon>
        <taxon>Pezizomycotina</taxon>
        <taxon>Dothideomycetes</taxon>
        <taxon>Pleosporomycetidae</taxon>
        <taxon>Pleosporales</taxon>
        <taxon>Melanommataceae</taxon>
        <taxon>Melanomma</taxon>
    </lineage>
</organism>
<name>A0A6A6XCE2_9PLEO</name>
<dbReference type="EMBL" id="MU001900">
    <property type="protein sequence ID" value="KAF2794159.1"/>
    <property type="molecule type" value="Genomic_DNA"/>
</dbReference>
<proteinExistence type="predicted"/>
<dbReference type="Proteomes" id="UP000799757">
    <property type="component" value="Unassembled WGS sequence"/>
</dbReference>
<protein>
    <submittedName>
        <fullName evidence="1">Uncharacterized protein</fullName>
    </submittedName>
</protein>